<proteinExistence type="inferred from homology"/>
<dbReference type="PANTHER" id="PTHR46383">
    <property type="entry name" value="ASPARTATE AMINOTRANSFERASE"/>
    <property type="match status" value="1"/>
</dbReference>
<evidence type="ECO:0000256" key="4">
    <source>
        <dbReference type="ARBA" id="ARBA00022576"/>
    </source>
</evidence>
<evidence type="ECO:0000256" key="2">
    <source>
        <dbReference type="ARBA" id="ARBA00007441"/>
    </source>
</evidence>
<evidence type="ECO:0000256" key="5">
    <source>
        <dbReference type="ARBA" id="ARBA00022679"/>
    </source>
</evidence>
<dbReference type="Proteomes" id="UP001596328">
    <property type="component" value="Unassembled WGS sequence"/>
</dbReference>
<feature type="non-terminal residue" evidence="8">
    <location>
        <position position="93"/>
    </location>
</feature>
<sequence length="93" mass="10423">MKPADRVERVPPSGIRKFFELAEEMDDVVSLGVGEPDFSAPWAARTAAIDSLERGKTSYTSNRGRRDLREAIADHVAQWDLSYDPDEEILVTT</sequence>
<dbReference type="InterPro" id="IPR015422">
    <property type="entry name" value="PyrdxlP-dep_Trfase_small"/>
</dbReference>
<dbReference type="AlphaFoldDB" id="A0ABD5RY57"/>
<reference evidence="8 9" key="1">
    <citation type="journal article" date="2019" name="Int. J. Syst. Evol. Microbiol.">
        <title>The Global Catalogue of Microorganisms (GCM) 10K type strain sequencing project: providing services to taxonomists for standard genome sequencing and annotation.</title>
        <authorList>
            <consortium name="The Broad Institute Genomics Platform"/>
            <consortium name="The Broad Institute Genome Sequencing Center for Infectious Disease"/>
            <person name="Wu L."/>
            <person name="Ma J."/>
        </authorList>
    </citation>
    <scope>NUCLEOTIDE SEQUENCE [LARGE SCALE GENOMIC DNA]</scope>
    <source>
        <strain evidence="8 9">NBRC 111368</strain>
    </source>
</reference>
<evidence type="ECO:0000256" key="1">
    <source>
        <dbReference type="ARBA" id="ARBA00001933"/>
    </source>
</evidence>
<dbReference type="EMBL" id="JBHSWU010000149">
    <property type="protein sequence ID" value="MFC6724328.1"/>
    <property type="molecule type" value="Genomic_DNA"/>
</dbReference>
<evidence type="ECO:0000313" key="9">
    <source>
        <dbReference type="Proteomes" id="UP001596328"/>
    </source>
</evidence>
<protein>
    <submittedName>
        <fullName evidence="8">Aminotransferase class I/II-fold pyridoxal phosphate-dependent enzyme</fullName>
    </submittedName>
</protein>
<evidence type="ECO:0000256" key="6">
    <source>
        <dbReference type="ARBA" id="ARBA00022898"/>
    </source>
</evidence>
<comment type="caution">
    <text evidence="8">The sequence shown here is derived from an EMBL/GenBank/DDBJ whole genome shotgun (WGS) entry which is preliminary data.</text>
</comment>
<dbReference type="GO" id="GO:0008483">
    <property type="term" value="F:transaminase activity"/>
    <property type="evidence" value="ECO:0007669"/>
    <property type="project" value="UniProtKB-KW"/>
</dbReference>
<dbReference type="Pfam" id="PF00155">
    <property type="entry name" value="Aminotran_1_2"/>
    <property type="match status" value="1"/>
</dbReference>
<dbReference type="Gene3D" id="3.90.1150.10">
    <property type="entry name" value="Aspartate Aminotransferase, domain 1"/>
    <property type="match status" value="1"/>
</dbReference>
<comment type="cofactor">
    <cofactor evidence="1">
        <name>pyridoxal 5'-phosphate</name>
        <dbReference type="ChEBI" id="CHEBI:597326"/>
    </cofactor>
</comment>
<keyword evidence="6" id="KW-0663">Pyridoxal phosphate</keyword>
<dbReference type="SUPFAM" id="SSF53383">
    <property type="entry name" value="PLP-dependent transferases"/>
    <property type="match status" value="1"/>
</dbReference>
<gene>
    <name evidence="8" type="ORF">ACFQE1_08075</name>
</gene>
<dbReference type="InterPro" id="IPR004839">
    <property type="entry name" value="Aminotransferase_I/II_large"/>
</dbReference>
<keyword evidence="9" id="KW-1185">Reference proteome</keyword>
<organism evidence="8 9">
    <name type="scientific">Halobium palmae</name>
    <dbReference type="NCBI Taxonomy" id="1776492"/>
    <lineage>
        <taxon>Archaea</taxon>
        <taxon>Methanobacteriati</taxon>
        <taxon>Methanobacteriota</taxon>
        <taxon>Stenosarchaea group</taxon>
        <taxon>Halobacteria</taxon>
        <taxon>Halobacteriales</taxon>
        <taxon>Haloferacaceae</taxon>
        <taxon>Halobium</taxon>
    </lineage>
</organism>
<name>A0ABD5RY57_9EURY</name>
<evidence type="ECO:0000256" key="3">
    <source>
        <dbReference type="ARBA" id="ARBA00011738"/>
    </source>
</evidence>
<keyword evidence="5" id="KW-0808">Transferase</keyword>
<evidence type="ECO:0000313" key="8">
    <source>
        <dbReference type="EMBL" id="MFC6724328.1"/>
    </source>
</evidence>
<dbReference type="InterPro" id="IPR050596">
    <property type="entry name" value="AspAT/PAT-like"/>
</dbReference>
<comment type="similarity">
    <text evidence="2">Belongs to the class-I pyridoxal-phosphate-dependent aminotransferase family.</text>
</comment>
<feature type="domain" description="Aminotransferase class I/classII large" evidence="7">
    <location>
        <begin position="27"/>
        <end position="92"/>
    </location>
</feature>
<dbReference type="InterPro" id="IPR015424">
    <property type="entry name" value="PyrdxlP-dep_Trfase"/>
</dbReference>
<comment type="subunit">
    <text evidence="3">Homodimer.</text>
</comment>
<evidence type="ECO:0000259" key="7">
    <source>
        <dbReference type="Pfam" id="PF00155"/>
    </source>
</evidence>
<keyword evidence="4 8" id="KW-0032">Aminotransferase</keyword>
<dbReference type="PANTHER" id="PTHR46383:SF3">
    <property type="entry name" value="ASPARTATE AMINOTRANSFERASE-RELATED"/>
    <property type="match status" value="1"/>
</dbReference>
<accession>A0ABD5RY57</accession>